<proteinExistence type="predicted"/>
<evidence type="ECO:0000259" key="3">
    <source>
        <dbReference type="Pfam" id="PF14449"/>
    </source>
</evidence>
<evidence type="ECO:0000313" key="4">
    <source>
        <dbReference type="EMBL" id="MCZ8400609.1"/>
    </source>
</evidence>
<reference evidence="4" key="1">
    <citation type="submission" date="2022-12" db="EMBL/GenBank/DDBJ databases">
        <authorList>
            <person name="Voronina O.L."/>
            <person name="Kunda M.S."/>
            <person name="Ryzhova N."/>
            <person name="Aksenova E.I."/>
        </authorList>
    </citation>
    <scope>NUCLEOTIDE SEQUENCE</scope>
    <source>
        <strain evidence="4">SCCH136:Ach223948</strain>
    </source>
</reference>
<comment type="caution">
    <text evidence="4">The sequence shown here is derived from an EMBL/GenBank/DDBJ whole genome shotgun (WGS) entry which is preliminary data.</text>
</comment>
<comment type="subcellular location">
    <subcellularLocation>
        <location evidence="1">Secreted</location>
    </subcellularLocation>
</comment>
<organism evidence="4 5">
    <name type="scientific">Alcaligenes xylosoxydans xylosoxydans</name>
    <name type="common">Achromobacter xylosoxidans</name>
    <dbReference type="NCBI Taxonomy" id="85698"/>
    <lineage>
        <taxon>Bacteria</taxon>
        <taxon>Pseudomonadati</taxon>
        <taxon>Pseudomonadota</taxon>
        <taxon>Betaproteobacteria</taxon>
        <taxon>Burkholderiales</taxon>
        <taxon>Alcaligenaceae</taxon>
        <taxon>Achromobacter</taxon>
    </lineage>
</organism>
<dbReference type="EMBL" id="JAPZVI010000002">
    <property type="protein sequence ID" value="MCZ8400609.1"/>
    <property type="molecule type" value="Genomic_DNA"/>
</dbReference>
<dbReference type="AlphaFoldDB" id="A0A9X3R345"/>
<sequence length="185" mass="19331">MLDLAPRVSNASALYELVTGRTATGEEANRFFSSLGLVPVVGGMLKKGGQALHVFADAGKAVDVGKIGGSIGGKAALGFSEDAARAALSNIGRIDHSARHLIEAGIITANSGSKAARQAFQEIGQVILINPEKNFDHVMSQGGQAVKGFYRKINGADVIIFVAKENVGKLRLGILLRQSSPPPNR</sequence>
<accession>A0A9X3R345</accession>
<evidence type="ECO:0000256" key="1">
    <source>
        <dbReference type="ARBA" id="ARBA00004613"/>
    </source>
</evidence>
<dbReference type="Pfam" id="PF14449">
    <property type="entry name" value="PT-TG"/>
    <property type="match status" value="1"/>
</dbReference>
<keyword evidence="2" id="KW-0964">Secreted</keyword>
<protein>
    <submittedName>
        <fullName evidence="4">Pre-toxin TG domain-containing protein</fullName>
    </submittedName>
</protein>
<gene>
    <name evidence="4" type="ORF">O9570_04100</name>
</gene>
<evidence type="ECO:0000256" key="2">
    <source>
        <dbReference type="ARBA" id="ARBA00022525"/>
    </source>
</evidence>
<dbReference type="GO" id="GO:0005576">
    <property type="term" value="C:extracellular region"/>
    <property type="evidence" value="ECO:0007669"/>
    <property type="project" value="UniProtKB-SubCell"/>
</dbReference>
<name>A0A9X3R345_ALCXX</name>
<dbReference type="Proteomes" id="UP001141992">
    <property type="component" value="Unassembled WGS sequence"/>
</dbReference>
<evidence type="ECO:0000313" key="5">
    <source>
        <dbReference type="Proteomes" id="UP001141992"/>
    </source>
</evidence>
<feature type="domain" description="Pre-toxin TG" evidence="3">
    <location>
        <begin position="2"/>
        <end position="54"/>
    </location>
</feature>
<dbReference type="InterPro" id="IPR027797">
    <property type="entry name" value="PT-TG_dom"/>
</dbReference>